<reference evidence="1 2" key="2">
    <citation type="journal article" date="2022" name="Mol. Ecol. Resour.">
        <title>The genomes of chicory, endive, great burdock and yacon provide insights into Asteraceae paleo-polyploidization history and plant inulin production.</title>
        <authorList>
            <person name="Fan W."/>
            <person name="Wang S."/>
            <person name="Wang H."/>
            <person name="Wang A."/>
            <person name="Jiang F."/>
            <person name="Liu H."/>
            <person name="Zhao H."/>
            <person name="Xu D."/>
            <person name="Zhang Y."/>
        </authorList>
    </citation>
    <scope>NUCLEOTIDE SEQUENCE [LARGE SCALE GENOMIC DNA]</scope>
    <source>
        <strain evidence="2">cv. Punajuju</strain>
        <tissue evidence="1">Leaves</tissue>
    </source>
</reference>
<comment type="caution">
    <text evidence="1">The sequence shown here is derived from an EMBL/GenBank/DDBJ whole genome shotgun (WGS) entry which is preliminary data.</text>
</comment>
<proteinExistence type="predicted"/>
<dbReference type="EMBL" id="CM042009">
    <property type="protein sequence ID" value="KAI3790271.1"/>
    <property type="molecule type" value="Genomic_DNA"/>
</dbReference>
<dbReference type="Proteomes" id="UP001055811">
    <property type="component" value="Linkage Group LG01"/>
</dbReference>
<reference evidence="2" key="1">
    <citation type="journal article" date="2022" name="Mol. Ecol. Resour.">
        <title>The genomes of chicory, endive, great burdock and yacon provide insights into Asteraceae palaeo-polyploidization history and plant inulin production.</title>
        <authorList>
            <person name="Fan W."/>
            <person name="Wang S."/>
            <person name="Wang H."/>
            <person name="Wang A."/>
            <person name="Jiang F."/>
            <person name="Liu H."/>
            <person name="Zhao H."/>
            <person name="Xu D."/>
            <person name="Zhang Y."/>
        </authorList>
    </citation>
    <scope>NUCLEOTIDE SEQUENCE [LARGE SCALE GENOMIC DNA]</scope>
    <source>
        <strain evidence="2">cv. Punajuju</strain>
    </source>
</reference>
<sequence length="78" mass="8956">MAIGQWWTAQQFELVPENVNTFLDDVRPYLVSDGGNANVVYGEWELSNINNNHEDGIERILKEKFGSAIRDIVQVFDE</sequence>
<organism evidence="1 2">
    <name type="scientific">Cichorium intybus</name>
    <name type="common">Chicory</name>
    <dbReference type="NCBI Taxonomy" id="13427"/>
    <lineage>
        <taxon>Eukaryota</taxon>
        <taxon>Viridiplantae</taxon>
        <taxon>Streptophyta</taxon>
        <taxon>Embryophyta</taxon>
        <taxon>Tracheophyta</taxon>
        <taxon>Spermatophyta</taxon>
        <taxon>Magnoliopsida</taxon>
        <taxon>eudicotyledons</taxon>
        <taxon>Gunneridae</taxon>
        <taxon>Pentapetalae</taxon>
        <taxon>asterids</taxon>
        <taxon>campanulids</taxon>
        <taxon>Asterales</taxon>
        <taxon>Asteraceae</taxon>
        <taxon>Cichorioideae</taxon>
        <taxon>Cichorieae</taxon>
        <taxon>Cichoriinae</taxon>
        <taxon>Cichorium</taxon>
    </lineage>
</organism>
<evidence type="ECO:0000313" key="2">
    <source>
        <dbReference type="Proteomes" id="UP001055811"/>
    </source>
</evidence>
<name>A0ACB9H4S5_CICIN</name>
<evidence type="ECO:0000313" key="1">
    <source>
        <dbReference type="EMBL" id="KAI3790271.1"/>
    </source>
</evidence>
<accession>A0ACB9H4S5</accession>
<keyword evidence="2" id="KW-1185">Reference proteome</keyword>
<protein>
    <submittedName>
        <fullName evidence="1">Uncharacterized protein</fullName>
    </submittedName>
</protein>
<gene>
    <name evidence="1" type="ORF">L2E82_03194</name>
</gene>